<dbReference type="Pfam" id="PF00633">
    <property type="entry name" value="HHH"/>
    <property type="match status" value="1"/>
</dbReference>
<comment type="catalytic activity">
    <reaction evidence="10">
        <text>2'-deoxyribonucleotide-(2'-deoxyribose 5'-phosphate)-2'-deoxyribonucleotide-DNA = a 3'-end 2'-deoxyribonucleotide-(2,3-dehydro-2,3-deoxyribose 5'-phosphate)-DNA + a 5'-end 5'-phospho-2'-deoxyribonucleoside-DNA + H(+)</text>
        <dbReference type="Rhea" id="RHEA:66592"/>
        <dbReference type="Rhea" id="RHEA-COMP:13180"/>
        <dbReference type="Rhea" id="RHEA-COMP:16897"/>
        <dbReference type="Rhea" id="RHEA-COMP:17067"/>
        <dbReference type="ChEBI" id="CHEBI:15378"/>
        <dbReference type="ChEBI" id="CHEBI:136412"/>
        <dbReference type="ChEBI" id="CHEBI:157695"/>
        <dbReference type="ChEBI" id="CHEBI:167181"/>
        <dbReference type="EC" id="4.2.99.18"/>
    </reaction>
</comment>
<keyword evidence="4 10" id="KW-0227">DNA damage</keyword>
<dbReference type="CDD" id="cd00056">
    <property type="entry name" value="ENDO3c"/>
    <property type="match status" value="1"/>
</dbReference>
<dbReference type="InterPro" id="IPR003651">
    <property type="entry name" value="Endonuclease3_FeS-loop_motif"/>
</dbReference>
<keyword evidence="10" id="KW-0238">DNA-binding</keyword>
<dbReference type="GO" id="GO:0140078">
    <property type="term" value="F:class I DNA-(apurinic or apyrimidinic site) endonuclease activity"/>
    <property type="evidence" value="ECO:0007669"/>
    <property type="project" value="UniProtKB-EC"/>
</dbReference>
<evidence type="ECO:0000256" key="8">
    <source>
        <dbReference type="ARBA" id="ARBA00023204"/>
    </source>
</evidence>
<accession>A0ABU1T2H8</accession>
<evidence type="ECO:0000256" key="10">
    <source>
        <dbReference type="HAMAP-Rule" id="MF_00942"/>
    </source>
</evidence>
<evidence type="ECO:0000256" key="1">
    <source>
        <dbReference type="ARBA" id="ARBA00008343"/>
    </source>
</evidence>
<dbReference type="SMART" id="SM00478">
    <property type="entry name" value="ENDO3c"/>
    <property type="match status" value="1"/>
</dbReference>
<evidence type="ECO:0000256" key="9">
    <source>
        <dbReference type="ARBA" id="ARBA00023295"/>
    </source>
</evidence>
<keyword evidence="12" id="KW-0255">Endonuclease</keyword>
<dbReference type="InterPro" id="IPR005759">
    <property type="entry name" value="Nth"/>
</dbReference>
<reference evidence="12 13" key="1">
    <citation type="submission" date="2023-07" db="EMBL/GenBank/DDBJ databases">
        <title>Sequencing the genomes of 1000 actinobacteria strains.</title>
        <authorList>
            <person name="Klenk H.-P."/>
        </authorList>
    </citation>
    <scope>NUCLEOTIDE SEQUENCE [LARGE SCALE GENOMIC DNA]</scope>
    <source>
        <strain evidence="12 13">DSM 15539</strain>
    </source>
</reference>
<gene>
    <name evidence="10" type="primary">nth</name>
    <name evidence="12" type="ORF">J2S36_001019</name>
</gene>
<dbReference type="PANTHER" id="PTHR10359:SF18">
    <property type="entry name" value="ENDONUCLEASE III"/>
    <property type="match status" value="1"/>
</dbReference>
<dbReference type="InterPro" id="IPR003265">
    <property type="entry name" value="HhH-GPD_domain"/>
</dbReference>
<dbReference type="Pfam" id="PF00730">
    <property type="entry name" value="HhH-GPD"/>
    <property type="match status" value="1"/>
</dbReference>
<dbReference type="NCBIfam" id="TIGR01083">
    <property type="entry name" value="nth"/>
    <property type="match status" value="1"/>
</dbReference>
<comment type="function">
    <text evidence="10">DNA repair enzyme that has both DNA N-glycosylase activity and AP-lyase activity. The DNA N-glycosylase activity releases various damaged pyrimidines from DNA by cleaving the N-glycosidic bond, leaving an AP (apurinic/apyrimidinic) site. The AP-lyase activity cleaves the phosphodiester bond 3' to the AP site by a beta-elimination, leaving a 3'-terminal unsaturated sugar and a product with a terminal 5'-phosphate.</text>
</comment>
<evidence type="ECO:0000256" key="5">
    <source>
        <dbReference type="ARBA" id="ARBA00022801"/>
    </source>
</evidence>
<sequence>MPHKSQLPSRPRSLQARRAQAKILTDRLAQIYPDAKCALIHRNAFELLVATVLSAQTTDERVNSVTPLLFSEFPTPQAMAGADFAELEKILRPLGFYRTKAKSVKALSISLLEDFSGEVPRTLEELITLRGVGRKTANVVLGNIFGVPGITVDTHVGRTARRWAWTRETDPVKAEMELNKLLPAEIWTVTCHRIIAHGRAICHSRAPECTRCPMADICPSYEILGI</sequence>
<keyword evidence="2 10" id="KW-0004">4Fe-4S</keyword>
<dbReference type="SUPFAM" id="SSF48150">
    <property type="entry name" value="DNA-glycosylase"/>
    <property type="match status" value="1"/>
</dbReference>
<evidence type="ECO:0000256" key="3">
    <source>
        <dbReference type="ARBA" id="ARBA00022723"/>
    </source>
</evidence>
<dbReference type="HAMAP" id="MF_00942">
    <property type="entry name" value="Nth"/>
    <property type="match status" value="1"/>
</dbReference>
<organism evidence="12 13">
    <name type="scientific">Arcanobacterium hippocoleae</name>
    <dbReference type="NCBI Taxonomy" id="149017"/>
    <lineage>
        <taxon>Bacteria</taxon>
        <taxon>Bacillati</taxon>
        <taxon>Actinomycetota</taxon>
        <taxon>Actinomycetes</taxon>
        <taxon>Actinomycetales</taxon>
        <taxon>Actinomycetaceae</taxon>
        <taxon>Arcanobacterium</taxon>
    </lineage>
</organism>
<keyword evidence="5 10" id="KW-0378">Hydrolase</keyword>
<evidence type="ECO:0000313" key="13">
    <source>
        <dbReference type="Proteomes" id="UP001266099"/>
    </source>
</evidence>
<evidence type="ECO:0000256" key="2">
    <source>
        <dbReference type="ARBA" id="ARBA00022485"/>
    </source>
</evidence>
<keyword evidence="12" id="KW-0540">Nuclease</keyword>
<feature type="binding site" evidence="10">
    <location>
        <position position="202"/>
    </location>
    <ligand>
        <name>[4Fe-4S] cluster</name>
        <dbReference type="ChEBI" id="CHEBI:49883"/>
    </ligand>
</feature>
<keyword evidence="7 10" id="KW-0411">Iron-sulfur</keyword>
<dbReference type="Proteomes" id="UP001266099">
    <property type="component" value="Unassembled WGS sequence"/>
</dbReference>
<dbReference type="InterPro" id="IPR000445">
    <property type="entry name" value="HhH_motif"/>
</dbReference>
<evidence type="ECO:0000313" key="12">
    <source>
        <dbReference type="EMBL" id="MDR6939476.1"/>
    </source>
</evidence>
<dbReference type="Gene3D" id="1.10.340.30">
    <property type="entry name" value="Hypothetical protein, domain 2"/>
    <property type="match status" value="1"/>
</dbReference>
<dbReference type="PANTHER" id="PTHR10359">
    <property type="entry name" value="A/G-SPECIFIC ADENINE GLYCOSYLASE/ENDONUCLEASE III"/>
    <property type="match status" value="1"/>
</dbReference>
<evidence type="ECO:0000259" key="11">
    <source>
        <dbReference type="SMART" id="SM00478"/>
    </source>
</evidence>
<keyword evidence="10 12" id="KW-0456">Lyase</keyword>
<comment type="cofactor">
    <cofactor evidence="10">
        <name>[4Fe-4S] cluster</name>
        <dbReference type="ChEBI" id="CHEBI:49883"/>
    </cofactor>
    <text evidence="10">Binds 1 [4Fe-4S] cluster.</text>
</comment>
<proteinExistence type="inferred from homology"/>
<keyword evidence="13" id="KW-1185">Reference proteome</keyword>
<dbReference type="EC" id="4.2.99.18" evidence="10"/>
<dbReference type="InterPro" id="IPR023170">
    <property type="entry name" value="HhH_base_excis_C"/>
</dbReference>
<dbReference type="EMBL" id="JAVDUJ010000001">
    <property type="protein sequence ID" value="MDR6939476.1"/>
    <property type="molecule type" value="Genomic_DNA"/>
</dbReference>
<evidence type="ECO:0000256" key="4">
    <source>
        <dbReference type="ARBA" id="ARBA00022763"/>
    </source>
</evidence>
<keyword evidence="3 10" id="KW-0479">Metal-binding</keyword>
<dbReference type="SMART" id="SM00525">
    <property type="entry name" value="FES"/>
    <property type="match status" value="1"/>
</dbReference>
<comment type="similarity">
    <text evidence="1 10">Belongs to the Nth/MutY family.</text>
</comment>
<keyword evidence="8 10" id="KW-0234">DNA repair</keyword>
<dbReference type="InterPro" id="IPR011257">
    <property type="entry name" value="DNA_glycosylase"/>
</dbReference>
<comment type="caution">
    <text evidence="12">The sequence shown here is derived from an EMBL/GenBank/DDBJ whole genome shotgun (WGS) entry which is preliminary data.</text>
</comment>
<name>A0ABU1T2H8_9ACTO</name>
<dbReference type="Gene3D" id="1.10.1670.10">
    <property type="entry name" value="Helix-hairpin-Helix base-excision DNA repair enzymes (C-terminal)"/>
    <property type="match status" value="1"/>
</dbReference>
<evidence type="ECO:0000256" key="7">
    <source>
        <dbReference type="ARBA" id="ARBA00023014"/>
    </source>
</evidence>
<feature type="domain" description="HhH-GPD" evidence="11">
    <location>
        <begin position="53"/>
        <end position="200"/>
    </location>
</feature>
<protein>
    <recommendedName>
        <fullName evidence="10">Endonuclease III</fullName>
        <ecNumber evidence="10">4.2.99.18</ecNumber>
    </recommendedName>
    <alternativeName>
        <fullName evidence="10">DNA-(apurinic or apyrimidinic site) lyase</fullName>
    </alternativeName>
</protein>
<feature type="binding site" evidence="10">
    <location>
        <position position="218"/>
    </location>
    <ligand>
        <name>[4Fe-4S] cluster</name>
        <dbReference type="ChEBI" id="CHEBI:49883"/>
    </ligand>
</feature>
<feature type="binding site" evidence="10">
    <location>
        <position position="209"/>
    </location>
    <ligand>
        <name>[4Fe-4S] cluster</name>
        <dbReference type="ChEBI" id="CHEBI:49883"/>
    </ligand>
</feature>
<keyword evidence="6 10" id="KW-0408">Iron</keyword>
<dbReference type="RefSeq" id="WP_309956165.1">
    <property type="nucleotide sequence ID" value="NZ_CP136414.1"/>
</dbReference>
<feature type="binding site" evidence="10">
    <location>
        <position position="212"/>
    </location>
    <ligand>
        <name>[4Fe-4S] cluster</name>
        <dbReference type="ChEBI" id="CHEBI:49883"/>
    </ligand>
</feature>
<dbReference type="PIRSF" id="PIRSF001435">
    <property type="entry name" value="Nth"/>
    <property type="match status" value="1"/>
</dbReference>
<keyword evidence="9 10" id="KW-0326">Glycosidase</keyword>
<evidence type="ECO:0000256" key="6">
    <source>
        <dbReference type="ARBA" id="ARBA00023004"/>
    </source>
</evidence>